<accession>A0A660SAF6</accession>
<evidence type="ECO:0000256" key="9">
    <source>
        <dbReference type="ARBA" id="ARBA00022741"/>
    </source>
</evidence>
<evidence type="ECO:0000256" key="1">
    <source>
        <dbReference type="ARBA" id="ARBA00001206"/>
    </source>
</evidence>
<dbReference type="NCBIfam" id="TIGR00671">
    <property type="entry name" value="baf"/>
    <property type="match status" value="1"/>
</dbReference>
<evidence type="ECO:0000256" key="7">
    <source>
        <dbReference type="ARBA" id="ARBA00022490"/>
    </source>
</evidence>
<dbReference type="GO" id="GO:0005524">
    <property type="term" value="F:ATP binding"/>
    <property type="evidence" value="ECO:0007669"/>
    <property type="project" value="UniProtKB-UniRule"/>
</dbReference>
<dbReference type="SUPFAM" id="SSF53067">
    <property type="entry name" value="Actin-like ATPase domain"/>
    <property type="match status" value="1"/>
</dbReference>
<dbReference type="InterPro" id="IPR043129">
    <property type="entry name" value="ATPase_NBD"/>
</dbReference>
<feature type="binding site" evidence="16">
    <location>
        <position position="83"/>
    </location>
    <ligand>
        <name>substrate</name>
    </ligand>
</feature>
<feature type="binding site" evidence="16">
    <location>
        <begin position="87"/>
        <end position="90"/>
    </location>
    <ligand>
        <name>substrate</name>
    </ligand>
</feature>
<name>A0A660SAF6_UNCT6</name>
<feature type="binding site" evidence="16">
    <location>
        <begin position="6"/>
        <end position="13"/>
    </location>
    <ligand>
        <name>ATP</name>
        <dbReference type="ChEBI" id="CHEBI:30616"/>
    </ligand>
</feature>
<evidence type="ECO:0000256" key="4">
    <source>
        <dbReference type="ARBA" id="ARBA00005225"/>
    </source>
</evidence>
<comment type="caution">
    <text evidence="17">The sequence shown here is derived from an EMBL/GenBank/DDBJ whole genome shotgun (WGS) entry which is preliminary data.</text>
</comment>
<dbReference type="EC" id="2.7.1.33" evidence="6 16"/>
<evidence type="ECO:0000256" key="16">
    <source>
        <dbReference type="HAMAP-Rule" id="MF_01274"/>
    </source>
</evidence>
<evidence type="ECO:0000256" key="5">
    <source>
        <dbReference type="ARBA" id="ARBA00011738"/>
    </source>
</evidence>
<proteinExistence type="inferred from homology"/>
<comment type="similarity">
    <text evidence="14 16">Belongs to the type III pantothenate kinase family.</text>
</comment>
<keyword evidence="11 16" id="KW-0067">ATP-binding</keyword>
<dbReference type="CDD" id="cd24015">
    <property type="entry name" value="ASKHA_NBD_PanK-III"/>
    <property type="match status" value="1"/>
</dbReference>
<evidence type="ECO:0000256" key="14">
    <source>
        <dbReference type="ARBA" id="ARBA00038036"/>
    </source>
</evidence>
<dbReference type="PANTHER" id="PTHR34265:SF1">
    <property type="entry name" value="TYPE III PANTOTHENATE KINASE"/>
    <property type="match status" value="1"/>
</dbReference>
<dbReference type="PANTHER" id="PTHR34265">
    <property type="entry name" value="TYPE III PANTOTHENATE KINASE"/>
    <property type="match status" value="1"/>
</dbReference>
<sequence>MFGILDIGNSNFHLAMISGDNVSEYYTVDCDRDGELERILEEKRIDRLVISYVSLKCYSKLKELNCETIILGDEVKARLSWSYKSMGMDRIANVYYLIKNGISGIIISFGTMFVIDVVKDGDFKGGFIFPGYNSQVECVNLKSDFIEISPSRSTDEQPAKNTEGAVKAGIFSILKNGIAGVTRALYKRYDIKKTIITGGDSRFQKYLDGEYDRYLTIKGIKLLAEDVYGCNWR</sequence>
<keyword evidence="10 16" id="KW-0418">Kinase</keyword>
<keyword evidence="7 16" id="KW-0963">Cytoplasm</keyword>
<comment type="cofactor">
    <cofactor evidence="2">
        <name>K(+)</name>
        <dbReference type="ChEBI" id="CHEBI:29103"/>
    </cofactor>
</comment>
<evidence type="ECO:0000256" key="15">
    <source>
        <dbReference type="ARBA" id="ARBA00040883"/>
    </source>
</evidence>
<comment type="subunit">
    <text evidence="5 16">Homodimer.</text>
</comment>
<keyword evidence="8 16" id="KW-0808">Transferase</keyword>
<keyword evidence="9 16" id="KW-0547">Nucleotide-binding</keyword>
<evidence type="ECO:0000256" key="10">
    <source>
        <dbReference type="ARBA" id="ARBA00022777"/>
    </source>
</evidence>
<evidence type="ECO:0000256" key="3">
    <source>
        <dbReference type="ARBA" id="ARBA00004496"/>
    </source>
</evidence>
<comment type="caution">
    <text evidence="16">Lacks conserved residue(s) required for the propagation of feature annotation.</text>
</comment>
<dbReference type="GO" id="GO:0005737">
    <property type="term" value="C:cytoplasm"/>
    <property type="evidence" value="ECO:0007669"/>
    <property type="project" value="UniProtKB-SubCell"/>
</dbReference>
<gene>
    <name evidence="16" type="primary">coaX</name>
    <name evidence="17" type="ORF">DRP44_04245</name>
</gene>
<dbReference type="HAMAP" id="MF_01274">
    <property type="entry name" value="Pantothen_kinase_3"/>
    <property type="match status" value="1"/>
</dbReference>
<dbReference type="Proteomes" id="UP000282321">
    <property type="component" value="Unassembled WGS sequence"/>
</dbReference>
<evidence type="ECO:0000256" key="11">
    <source>
        <dbReference type="ARBA" id="ARBA00022840"/>
    </source>
</evidence>
<dbReference type="EMBL" id="QNBC01000045">
    <property type="protein sequence ID" value="RKX66389.1"/>
    <property type="molecule type" value="Genomic_DNA"/>
</dbReference>
<dbReference type="GO" id="GO:0015937">
    <property type="term" value="P:coenzyme A biosynthetic process"/>
    <property type="evidence" value="ECO:0007669"/>
    <property type="project" value="UniProtKB-UniRule"/>
</dbReference>
<feature type="binding site" evidence="16">
    <location>
        <position position="162"/>
    </location>
    <ligand>
        <name>substrate</name>
    </ligand>
</feature>
<comment type="cofactor">
    <cofactor evidence="16">
        <name>NH4(+)</name>
        <dbReference type="ChEBI" id="CHEBI:28938"/>
    </cofactor>
    <cofactor evidence="16">
        <name>K(+)</name>
        <dbReference type="ChEBI" id="CHEBI:29103"/>
    </cofactor>
    <text evidence="16">A monovalent cation. Ammonium or potassium.</text>
</comment>
<evidence type="ECO:0000256" key="6">
    <source>
        <dbReference type="ARBA" id="ARBA00012102"/>
    </source>
</evidence>
<dbReference type="GO" id="GO:0004594">
    <property type="term" value="F:pantothenate kinase activity"/>
    <property type="evidence" value="ECO:0007669"/>
    <property type="project" value="UniProtKB-UniRule"/>
</dbReference>
<evidence type="ECO:0000313" key="17">
    <source>
        <dbReference type="EMBL" id="RKX66389.1"/>
    </source>
</evidence>
<evidence type="ECO:0000313" key="18">
    <source>
        <dbReference type="Proteomes" id="UP000282321"/>
    </source>
</evidence>
<dbReference type="InterPro" id="IPR004619">
    <property type="entry name" value="Type_III_PanK"/>
</dbReference>
<comment type="subcellular location">
    <subcellularLocation>
        <location evidence="3 16">Cytoplasm</location>
    </subcellularLocation>
</comment>
<keyword evidence="12 16" id="KW-0630">Potassium</keyword>
<protein>
    <recommendedName>
        <fullName evidence="15 16">Type III pantothenate kinase</fullName>
        <ecNumber evidence="6 16">2.7.1.33</ecNumber>
    </recommendedName>
    <alternativeName>
        <fullName evidence="16">PanK-III</fullName>
    </alternativeName>
    <alternativeName>
        <fullName evidence="16">Pantothenic acid kinase</fullName>
    </alternativeName>
</protein>
<comment type="pathway">
    <text evidence="4 16">Cofactor biosynthesis; coenzyme A biosynthesis; CoA from (R)-pantothenate: step 1/5.</text>
</comment>
<reference evidence="17 18" key="1">
    <citation type="submission" date="2018-06" db="EMBL/GenBank/DDBJ databases">
        <title>Extensive metabolic versatility and redundancy in microbially diverse, dynamic hydrothermal sediments.</title>
        <authorList>
            <person name="Dombrowski N."/>
            <person name="Teske A."/>
            <person name="Baker B.J."/>
        </authorList>
    </citation>
    <scope>NUCLEOTIDE SEQUENCE [LARGE SCALE GENOMIC DNA]</scope>
    <source>
        <strain evidence="17">B35_G9</strain>
    </source>
</reference>
<dbReference type="Pfam" id="PF03309">
    <property type="entry name" value="Pan_kinase"/>
    <property type="match status" value="1"/>
</dbReference>
<feature type="active site" description="Proton acceptor" evidence="16">
    <location>
        <position position="89"/>
    </location>
</feature>
<keyword evidence="13 16" id="KW-0173">Coenzyme A biosynthesis</keyword>
<comment type="catalytic activity">
    <reaction evidence="1 16">
        <text>(R)-pantothenate + ATP = (R)-4'-phosphopantothenate + ADP + H(+)</text>
        <dbReference type="Rhea" id="RHEA:16373"/>
        <dbReference type="ChEBI" id="CHEBI:10986"/>
        <dbReference type="ChEBI" id="CHEBI:15378"/>
        <dbReference type="ChEBI" id="CHEBI:29032"/>
        <dbReference type="ChEBI" id="CHEBI:30616"/>
        <dbReference type="ChEBI" id="CHEBI:456216"/>
        <dbReference type="EC" id="2.7.1.33"/>
    </reaction>
</comment>
<evidence type="ECO:0000256" key="13">
    <source>
        <dbReference type="ARBA" id="ARBA00022993"/>
    </source>
</evidence>
<dbReference type="Gene3D" id="3.30.420.40">
    <property type="match status" value="2"/>
</dbReference>
<dbReference type="UniPathway" id="UPA00241">
    <property type="reaction ID" value="UER00352"/>
</dbReference>
<evidence type="ECO:0000256" key="12">
    <source>
        <dbReference type="ARBA" id="ARBA00022958"/>
    </source>
</evidence>
<comment type="function">
    <text evidence="16">Catalyzes the phosphorylation of pantothenate (Pan), the first step in CoA biosynthesis.</text>
</comment>
<feature type="binding site" evidence="16">
    <location>
        <position position="111"/>
    </location>
    <ligand>
        <name>ATP</name>
        <dbReference type="ChEBI" id="CHEBI:30616"/>
    </ligand>
</feature>
<evidence type="ECO:0000256" key="2">
    <source>
        <dbReference type="ARBA" id="ARBA00001958"/>
    </source>
</evidence>
<evidence type="ECO:0000256" key="8">
    <source>
        <dbReference type="ARBA" id="ARBA00022679"/>
    </source>
</evidence>
<dbReference type="AlphaFoldDB" id="A0A660SAF6"/>
<organism evidence="17 18">
    <name type="scientific">candidate division TA06 bacterium</name>
    <dbReference type="NCBI Taxonomy" id="2250710"/>
    <lineage>
        <taxon>Bacteria</taxon>
        <taxon>Bacteria division TA06</taxon>
    </lineage>
</organism>